<accession>A0A6G5A6I5</accession>
<dbReference type="EMBL" id="GIKN01003523">
    <property type="protein sequence ID" value="NIE45796.1"/>
    <property type="molecule type" value="Transcribed_RNA"/>
</dbReference>
<protein>
    <submittedName>
        <fullName evidence="1">Putative kunitz</fullName>
    </submittedName>
</protein>
<evidence type="ECO:0000313" key="1">
    <source>
        <dbReference type="EMBL" id="NIE45796.1"/>
    </source>
</evidence>
<proteinExistence type="predicted"/>
<reference evidence="1" key="1">
    <citation type="submission" date="2020-03" db="EMBL/GenBank/DDBJ databases">
        <title>A transcriptome and proteome of the tick Rhipicephalus microplus shaped by the genetic composition of its hosts and developmental stage.</title>
        <authorList>
            <person name="Garcia G.R."/>
            <person name="Ribeiro J.M.C."/>
            <person name="Maruyama S.R."/>
            <person name="Gardinasse L.G."/>
            <person name="Nelson K."/>
            <person name="Ferreira B.R."/>
            <person name="Andrade T.G."/>
            <person name="Santos I.K.F.M."/>
        </authorList>
    </citation>
    <scope>NUCLEOTIDE SEQUENCE</scope>
    <source>
        <strain evidence="1">NSGR</strain>
        <tissue evidence="1">Salivary glands</tissue>
    </source>
</reference>
<name>A0A6G5A6I5_RHIMP</name>
<dbReference type="AlphaFoldDB" id="A0A6G5A6I5"/>
<organism evidence="1">
    <name type="scientific">Rhipicephalus microplus</name>
    <name type="common">Cattle tick</name>
    <name type="synonym">Boophilus microplus</name>
    <dbReference type="NCBI Taxonomy" id="6941"/>
    <lineage>
        <taxon>Eukaryota</taxon>
        <taxon>Metazoa</taxon>
        <taxon>Ecdysozoa</taxon>
        <taxon>Arthropoda</taxon>
        <taxon>Chelicerata</taxon>
        <taxon>Arachnida</taxon>
        <taxon>Acari</taxon>
        <taxon>Parasitiformes</taxon>
        <taxon>Ixodida</taxon>
        <taxon>Ixodoidea</taxon>
        <taxon>Ixodidae</taxon>
        <taxon>Rhipicephalinae</taxon>
        <taxon>Rhipicephalus</taxon>
        <taxon>Boophilus</taxon>
    </lineage>
</organism>
<sequence>MFTTARMPTSLTHGEDRCTPPVGGCNNSTKGPPRCFWFLKPPSTCYCVKATDCKGLGMQSRFFCMDWCLG</sequence>